<evidence type="ECO:0000256" key="2">
    <source>
        <dbReference type="ARBA" id="ARBA00012837"/>
    </source>
</evidence>
<dbReference type="InterPro" id="IPR009080">
    <property type="entry name" value="tRNAsynth_Ia_anticodon-bd"/>
</dbReference>
<dbReference type="FunFam" id="3.40.50.620:FF:000058">
    <property type="entry name" value="Mitochondrial arginyl-tRNA synthetase"/>
    <property type="match status" value="1"/>
</dbReference>
<sequence>MSLFLRRLIARKVAEATAKSEDVIFLLLTPALKGKQNSTDLKLGFPVTSLSSNEENSSRSRRPDFNVLNEKALQIAKKITCPEHVQNISVEKGVLYFSLDPQFIVKQVLQDVSEQQGGYGYQQYPGIESKLNIIVEYSSPNIAKPFHAGHLRSTLIGNFLANLQESLGHNVTRINYLGDWGTQFGILGVGFQQFGSEEKLKVNPIQHLYEVYIATNQAAENDPTIWQRAKELFRKMEQGDSDALELRHRFKELSIPDYKKTYQRLGVHFDEYCSESQYSSEAQNLLISLREENLLTTSEWRGTSDINLSDICPRFPVATLAKSDSSSLYLTRDLAAVLDRRKHYTFDRMYYVVDKGQEGHFEQLKGVLKKMNREYFQGIHHVKFGKVLGMQSRKGTAVFLTDILDEARDRMLHNMEQTSTTKEQENPEQVAEALGVSAIILQDLKGSIISDYKFDWDRVLTSQGDTGVFLQYSYARLCSIEELNSMPPSSSHDEIDSNLLCEPEAVQLAWFISHYDVAVRRAEAEMEPKAVAQYLLQLGHLISRANNKLKVKGSPDDVKRARLQLFRSARMTLANGMRLLGMKPLSKM</sequence>
<proteinExistence type="inferred from homology"/>
<dbReference type="AlphaFoldDB" id="A0A7M7HN52"/>
<dbReference type="EC" id="6.1.1.19" evidence="2"/>
<dbReference type="InterPro" id="IPR014729">
    <property type="entry name" value="Rossmann-like_a/b/a_fold"/>
</dbReference>
<evidence type="ECO:0000256" key="6">
    <source>
        <dbReference type="ARBA" id="ARBA00022917"/>
    </source>
</evidence>
<dbReference type="GO" id="GO:0005524">
    <property type="term" value="F:ATP binding"/>
    <property type="evidence" value="ECO:0007669"/>
    <property type="project" value="UniProtKB-KW"/>
</dbReference>
<keyword evidence="4 12" id="KW-0547">Nucleotide-binding</keyword>
<accession>A0A7M7HN52</accession>
<dbReference type="InterPro" id="IPR001412">
    <property type="entry name" value="aa-tRNA-synth_I_CS"/>
</dbReference>
<dbReference type="OMA" id="YEFKWER"/>
<dbReference type="EnsemblMetazoa" id="XM_011685699">
    <property type="protein sequence ID" value="XP_011684001"/>
    <property type="gene ID" value="LOC587297"/>
</dbReference>
<feature type="domain" description="DALR anticodon binding" evidence="13">
    <location>
        <begin position="470"/>
        <end position="588"/>
    </location>
</feature>
<dbReference type="Gene3D" id="1.10.730.10">
    <property type="entry name" value="Isoleucyl-tRNA Synthetase, Domain 1"/>
    <property type="match status" value="1"/>
</dbReference>
<dbReference type="CTD" id="57038"/>
<dbReference type="Proteomes" id="UP000007110">
    <property type="component" value="Unassembled WGS sequence"/>
</dbReference>
<evidence type="ECO:0000313" key="14">
    <source>
        <dbReference type="EnsemblMetazoa" id="XP_011684001"/>
    </source>
</evidence>
<dbReference type="SUPFAM" id="SSF52374">
    <property type="entry name" value="Nucleotidylyl transferase"/>
    <property type="match status" value="1"/>
</dbReference>
<dbReference type="OrthoDB" id="68056at2759"/>
<dbReference type="InterPro" id="IPR035684">
    <property type="entry name" value="ArgRS_core"/>
</dbReference>
<dbReference type="Pfam" id="PF05746">
    <property type="entry name" value="DALR_1"/>
    <property type="match status" value="1"/>
</dbReference>
<reference evidence="14" key="2">
    <citation type="submission" date="2021-01" db="UniProtKB">
        <authorList>
            <consortium name="EnsemblMetazoa"/>
        </authorList>
    </citation>
    <scope>IDENTIFICATION</scope>
</reference>
<name>A0A7M7HN52_STRPU</name>
<dbReference type="KEGG" id="spu:587297"/>
<evidence type="ECO:0000256" key="1">
    <source>
        <dbReference type="ARBA" id="ARBA00005594"/>
    </source>
</evidence>
<dbReference type="SUPFAM" id="SSF47323">
    <property type="entry name" value="Anticodon-binding domain of a subclass of class I aminoacyl-tRNA synthetases"/>
    <property type="match status" value="1"/>
</dbReference>
<evidence type="ECO:0000256" key="10">
    <source>
        <dbReference type="ARBA" id="ARBA00049339"/>
    </source>
</evidence>
<dbReference type="NCBIfam" id="TIGR00456">
    <property type="entry name" value="argS"/>
    <property type="match status" value="1"/>
</dbReference>
<keyword evidence="3 12" id="KW-0436">Ligase</keyword>
<dbReference type="RefSeq" id="XP_011684001.2">
    <property type="nucleotide sequence ID" value="XM_011685699.2"/>
</dbReference>
<dbReference type="InterPro" id="IPR008909">
    <property type="entry name" value="DALR_anticod-bd"/>
</dbReference>
<evidence type="ECO:0000256" key="3">
    <source>
        <dbReference type="ARBA" id="ARBA00022598"/>
    </source>
</evidence>
<dbReference type="PANTHER" id="PTHR11956">
    <property type="entry name" value="ARGINYL-TRNA SYNTHETASE"/>
    <property type="match status" value="1"/>
</dbReference>
<dbReference type="Gene3D" id="3.30.1360.70">
    <property type="entry name" value="Arginyl tRNA synthetase N-terminal domain"/>
    <property type="match status" value="1"/>
</dbReference>
<dbReference type="SMART" id="SM00836">
    <property type="entry name" value="DALR_1"/>
    <property type="match status" value="1"/>
</dbReference>
<dbReference type="GO" id="GO:0005739">
    <property type="term" value="C:mitochondrion"/>
    <property type="evidence" value="ECO:0000318"/>
    <property type="project" value="GO_Central"/>
</dbReference>
<evidence type="ECO:0000256" key="7">
    <source>
        <dbReference type="ARBA" id="ARBA00023146"/>
    </source>
</evidence>
<evidence type="ECO:0000256" key="9">
    <source>
        <dbReference type="ARBA" id="ARBA00039495"/>
    </source>
</evidence>
<dbReference type="GO" id="GO:0032543">
    <property type="term" value="P:mitochondrial translation"/>
    <property type="evidence" value="ECO:0000318"/>
    <property type="project" value="GO_Central"/>
</dbReference>
<dbReference type="GeneID" id="587297"/>
<dbReference type="FunFam" id="1.10.730.10:FF:000006">
    <property type="entry name" value="Arginyl-tRNA synthetase 2, mitochondrial"/>
    <property type="match status" value="1"/>
</dbReference>
<dbReference type="InParanoid" id="A0A7M7HN52"/>
<protein>
    <recommendedName>
        <fullName evidence="9">Probable arginine--tRNA ligase, mitochondrial</fullName>
        <ecNumber evidence="2">6.1.1.19</ecNumber>
    </recommendedName>
    <alternativeName>
        <fullName evidence="8">Arginyl-tRNA synthetase</fullName>
    </alternativeName>
</protein>
<evidence type="ECO:0000256" key="5">
    <source>
        <dbReference type="ARBA" id="ARBA00022840"/>
    </source>
</evidence>
<dbReference type="PRINTS" id="PR01038">
    <property type="entry name" value="TRNASYNTHARG"/>
</dbReference>
<keyword evidence="6 12" id="KW-0648">Protein biosynthesis</keyword>
<keyword evidence="15" id="KW-1185">Reference proteome</keyword>
<evidence type="ECO:0000259" key="13">
    <source>
        <dbReference type="SMART" id="SM00836"/>
    </source>
</evidence>
<dbReference type="PANTHER" id="PTHR11956:SF11">
    <property type="entry name" value="ARGININE--TRNA LIGASE, MITOCHONDRIAL-RELATED"/>
    <property type="match status" value="1"/>
</dbReference>
<comment type="similarity">
    <text evidence="1 12">Belongs to the class-I aminoacyl-tRNA synthetase family.</text>
</comment>
<comment type="function">
    <text evidence="11">Catalyzes the attachment of arginine to tRNA(Arg) in a two-step reaction: arginine is first activated by ATP to form Arg-AMP and then transferred to the acceptor end of tRNA(Arg).</text>
</comment>
<dbReference type="GO" id="GO:0004814">
    <property type="term" value="F:arginine-tRNA ligase activity"/>
    <property type="evidence" value="ECO:0000318"/>
    <property type="project" value="GO_Central"/>
</dbReference>
<evidence type="ECO:0000256" key="8">
    <source>
        <dbReference type="ARBA" id="ARBA00033033"/>
    </source>
</evidence>
<keyword evidence="7 12" id="KW-0030">Aminoacyl-tRNA synthetase</keyword>
<dbReference type="Gene3D" id="3.40.50.620">
    <property type="entry name" value="HUPs"/>
    <property type="match status" value="1"/>
</dbReference>
<dbReference type="PROSITE" id="PS00178">
    <property type="entry name" value="AA_TRNA_LIGASE_I"/>
    <property type="match status" value="1"/>
</dbReference>
<dbReference type="InterPro" id="IPR001278">
    <property type="entry name" value="Arg-tRNA-ligase"/>
</dbReference>
<dbReference type="GO" id="GO:0006420">
    <property type="term" value="P:arginyl-tRNA aminoacylation"/>
    <property type="evidence" value="ECO:0000318"/>
    <property type="project" value="GO_Central"/>
</dbReference>
<dbReference type="Pfam" id="PF00750">
    <property type="entry name" value="tRNA-synt_1d"/>
    <property type="match status" value="1"/>
</dbReference>
<organism evidence="14 15">
    <name type="scientific">Strongylocentrotus purpuratus</name>
    <name type="common">Purple sea urchin</name>
    <dbReference type="NCBI Taxonomy" id="7668"/>
    <lineage>
        <taxon>Eukaryota</taxon>
        <taxon>Metazoa</taxon>
        <taxon>Echinodermata</taxon>
        <taxon>Eleutherozoa</taxon>
        <taxon>Echinozoa</taxon>
        <taxon>Echinoidea</taxon>
        <taxon>Euechinoidea</taxon>
        <taxon>Echinacea</taxon>
        <taxon>Camarodonta</taxon>
        <taxon>Echinidea</taxon>
        <taxon>Strongylocentrotidae</taxon>
        <taxon>Strongylocentrotus</taxon>
    </lineage>
</organism>
<comment type="catalytic activity">
    <reaction evidence="10">
        <text>tRNA(Arg) + L-arginine + ATP = L-arginyl-tRNA(Arg) + AMP + diphosphate</text>
        <dbReference type="Rhea" id="RHEA:20301"/>
        <dbReference type="Rhea" id="RHEA-COMP:9658"/>
        <dbReference type="Rhea" id="RHEA-COMP:9673"/>
        <dbReference type="ChEBI" id="CHEBI:30616"/>
        <dbReference type="ChEBI" id="CHEBI:32682"/>
        <dbReference type="ChEBI" id="CHEBI:33019"/>
        <dbReference type="ChEBI" id="CHEBI:78442"/>
        <dbReference type="ChEBI" id="CHEBI:78513"/>
        <dbReference type="ChEBI" id="CHEBI:456215"/>
        <dbReference type="EC" id="6.1.1.19"/>
    </reaction>
</comment>
<evidence type="ECO:0000313" key="15">
    <source>
        <dbReference type="Proteomes" id="UP000007110"/>
    </source>
</evidence>
<keyword evidence="5 12" id="KW-0067">ATP-binding</keyword>
<evidence type="ECO:0000256" key="4">
    <source>
        <dbReference type="ARBA" id="ARBA00022741"/>
    </source>
</evidence>
<reference evidence="15" key="1">
    <citation type="submission" date="2015-02" db="EMBL/GenBank/DDBJ databases">
        <title>Genome sequencing for Strongylocentrotus purpuratus.</title>
        <authorList>
            <person name="Murali S."/>
            <person name="Liu Y."/>
            <person name="Vee V."/>
            <person name="English A."/>
            <person name="Wang M."/>
            <person name="Skinner E."/>
            <person name="Han Y."/>
            <person name="Muzny D.M."/>
            <person name="Worley K.C."/>
            <person name="Gibbs R.A."/>
        </authorList>
    </citation>
    <scope>NUCLEOTIDE SEQUENCE</scope>
</reference>
<evidence type="ECO:0000256" key="12">
    <source>
        <dbReference type="RuleBase" id="RU363038"/>
    </source>
</evidence>
<dbReference type="InterPro" id="IPR036695">
    <property type="entry name" value="Arg-tRNA-synth_N_sf"/>
</dbReference>
<evidence type="ECO:0000256" key="11">
    <source>
        <dbReference type="ARBA" id="ARBA00049595"/>
    </source>
</evidence>